<evidence type="ECO:0000313" key="2">
    <source>
        <dbReference type="Proteomes" id="UP001157418"/>
    </source>
</evidence>
<dbReference type="AlphaFoldDB" id="A0AAU9PR36"/>
<gene>
    <name evidence="1" type="ORF">LVIROSA_LOCUS37803</name>
</gene>
<keyword evidence="2" id="KW-1185">Reference proteome</keyword>
<dbReference type="Proteomes" id="UP001157418">
    <property type="component" value="Unassembled WGS sequence"/>
</dbReference>
<evidence type="ECO:0000313" key="1">
    <source>
        <dbReference type="EMBL" id="CAH1452508.1"/>
    </source>
</evidence>
<name>A0AAU9PR36_9ASTR</name>
<proteinExistence type="predicted"/>
<comment type="caution">
    <text evidence="1">The sequence shown here is derived from an EMBL/GenBank/DDBJ whole genome shotgun (WGS) entry which is preliminary data.</text>
</comment>
<organism evidence="1 2">
    <name type="scientific">Lactuca virosa</name>
    <dbReference type="NCBI Taxonomy" id="75947"/>
    <lineage>
        <taxon>Eukaryota</taxon>
        <taxon>Viridiplantae</taxon>
        <taxon>Streptophyta</taxon>
        <taxon>Embryophyta</taxon>
        <taxon>Tracheophyta</taxon>
        <taxon>Spermatophyta</taxon>
        <taxon>Magnoliopsida</taxon>
        <taxon>eudicotyledons</taxon>
        <taxon>Gunneridae</taxon>
        <taxon>Pentapetalae</taxon>
        <taxon>asterids</taxon>
        <taxon>campanulids</taxon>
        <taxon>Asterales</taxon>
        <taxon>Asteraceae</taxon>
        <taxon>Cichorioideae</taxon>
        <taxon>Cichorieae</taxon>
        <taxon>Lactucinae</taxon>
        <taxon>Lactuca</taxon>
    </lineage>
</organism>
<reference evidence="1 2" key="1">
    <citation type="submission" date="2022-01" db="EMBL/GenBank/DDBJ databases">
        <authorList>
            <person name="Xiong W."/>
            <person name="Schranz E."/>
        </authorList>
    </citation>
    <scope>NUCLEOTIDE SEQUENCE [LARGE SCALE GENOMIC DNA]</scope>
</reference>
<sequence>MMKTFGWTSVLHFLDFPDTVSRSHRFPFFLHTSPNIPHSLRLLLSLSKQPLRSPPLPHIQTTAIIIGHYHPHHHTTLFVLKKDDFSDGIGCNLNGTNINLIHLPGFSNGLE</sequence>
<protein>
    <submittedName>
        <fullName evidence="1">Uncharacterized protein</fullName>
    </submittedName>
</protein>
<accession>A0AAU9PR36</accession>
<dbReference type="EMBL" id="CAKMRJ010005745">
    <property type="protein sequence ID" value="CAH1452508.1"/>
    <property type="molecule type" value="Genomic_DNA"/>
</dbReference>